<protein>
    <submittedName>
        <fullName evidence="2">Unannotated protein</fullName>
    </submittedName>
</protein>
<dbReference type="Pfam" id="PF00583">
    <property type="entry name" value="Acetyltransf_1"/>
    <property type="match status" value="1"/>
</dbReference>
<name>A0A6J6JFB2_9ZZZZ</name>
<dbReference type="InterPro" id="IPR000182">
    <property type="entry name" value="GNAT_dom"/>
</dbReference>
<dbReference type="GO" id="GO:0016747">
    <property type="term" value="F:acyltransferase activity, transferring groups other than amino-acyl groups"/>
    <property type="evidence" value="ECO:0007669"/>
    <property type="project" value="InterPro"/>
</dbReference>
<dbReference type="AlphaFoldDB" id="A0A6J6JFB2"/>
<dbReference type="Gene3D" id="3.40.630.30">
    <property type="match status" value="1"/>
</dbReference>
<reference evidence="2" key="1">
    <citation type="submission" date="2020-05" db="EMBL/GenBank/DDBJ databases">
        <authorList>
            <person name="Chiriac C."/>
            <person name="Salcher M."/>
            <person name="Ghai R."/>
            <person name="Kavagutti S V."/>
        </authorList>
    </citation>
    <scope>NUCLEOTIDE SEQUENCE</scope>
</reference>
<dbReference type="PANTHER" id="PTHR39173:SF1">
    <property type="entry name" value="ACETYLTRANSFERASE"/>
    <property type="match status" value="1"/>
</dbReference>
<dbReference type="PROSITE" id="PS51186">
    <property type="entry name" value="GNAT"/>
    <property type="match status" value="1"/>
</dbReference>
<dbReference type="EMBL" id="CAEZVM010000038">
    <property type="protein sequence ID" value="CAB4635345.1"/>
    <property type="molecule type" value="Genomic_DNA"/>
</dbReference>
<organism evidence="2">
    <name type="scientific">freshwater metagenome</name>
    <dbReference type="NCBI Taxonomy" id="449393"/>
    <lineage>
        <taxon>unclassified sequences</taxon>
        <taxon>metagenomes</taxon>
        <taxon>ecological metagenomes</taxon>
    </lineage>
</organism>
<accession>A0A6J6JFB2</accession>
<dbReference type="PANTHER" id="PTHR39173">
    <property type="entry name" value="ACETYLTRANSFERASE"/>
    <property type="match status" value="1"/>
</dbReference>
<gene>
    <name evidence="2" type="ORF">UFOPK2032_00904</name>
</gene>
<evidence type="ECO:0000313" key="2">
    <source>
        <dbReference type="EMBL" id="CAB4635345.1"/>
    </source>
</evidence>
<feature type="domain" description="N-acetyltransferase" evidence="1">
    <location>
        <begin position="1"/>
        <end position="96"/>
    </location>
</feature>
<evidence type="ECO:0000259" key="1">
    <source>
        <dbReference type="PROSITE" id="PS51186"/>
    </source>
</evidence>
<dbReference type="InterPro" id="IPR016181">
    <property type="entry name" value="Acyl_CoA_acyltransferase"/>
</dbReference>
<sequence>MGRVSIRHELNEWLSTYGGHIGYAVRPEFRRKGYAKLLLGEGLKICSSLGIDHALLTCKDSNFVSAKVIEFAGGVLENIVPGPDGLLRRYWAKTNIG</sequence>
<proteinExistence type="predicted"/>
<dbReference type="CDD" id="cd04301">
    <property type="entry name" value="NAT_SF"/>
    <property type="match status" value="1"/>
</dbReference>
<dbReference type="SUPFAM" id="SSF55729">
    <property type="entry name" value="Acyl-CoA N-acyltransferases (Nat)"/>
    <property type="match status" value="1"/>
</dbReference>